<dbReference type="Pfam" id="PF21448">
    <property type="entry name" value="DNMK"/>
    <property type="match status" value="1"/>
</dbReference>
<dbReference type="GO" id="GO:0032259">
    <property type="term" value="P:methylation"/>
    <property type="evidence" value="ECO:0007669"/>
    <property type="project" value="UniProtKB-KW"/>
</dbReference>
<feature type="region of interest" description="Disordered" evidence="4">
    <location>
        <begin position="516"/>
        <end position="537"/>
    </location>
</feature>
<keyword evidence="1" id="KW-0489">Methyltransferase</keyword>
<dbReference type="SUPFAM" id="SSF52540">
    <property type="entry name" value="P-loop containing nucleoside triphosphate hydrolases"/>
    <property type="match status" value="1"/>
</dbReference>
<evidence type="ECO:0000256" key="4">
    <source>
        <dbReference type="SAM" id="MobiDB-lite"/>
    </source>
</evidence>
<dbReference type="RefSeq" id="WP_150171734.1">
    <property type="nucleotide sequence ID" value="NZ_CP029193.1"/>
</dbReference>
<evidence type="ECO:0000256" key="1">
    <source>
        <dbReference type="ARBA" id="ARBA00022603"/>
    </source>
</evidence>
<dbReference type="InterPro" id="IPR001525">
    <property type="entry name" value="C5_MeTfrase"/>
</dbReference>
<dbReference type="SUPFAM" id="SSF53335">
    <property type="entry name" value="S-adenosyl-L-methionine-dependent methyltransferases"/>
    <property type="match status" value="1"/>
</dbReference>
<dbReference type="Gene3D" id="3.40.50.300">
    <property type="entry name" value="P-loop containing nucleotide triphosphate hydrolases"/>
    <property type="match status" value="1"/>
</dbReference>
<dbReference type="InterPro" id="IPR027417">
    <property type="entry name" value="P-loop_NTPase"/>
</dbReference>
<dbReference type="EMBL" id="CP029193">
    <property type="protein sequence ID" value="QES29211.1"/>
    <property type="molecule type" value="Genomic_DNA"/>
</dbReference>
<dbReference type="REBASE" id="375086">
    <property type="entry name" value="M.Sve14583ORF24750P"/>
</dbReference>
<reference evidence="5 6" key="1">
    <citation type="submission" date="2018-05" db="EMBL/GenBank/DDBJ databases">
        <title>Streptomyces venezuelae.</title>
        <authorList>
            <person name="Kim W."/>
            <person name="Lee N."/>
            <person name="Cho B.-K."/>
        </authorList>
    </citation>
    <scope>NUCLEOTIDE SEQUENCE [LARGE SCALE GENOMIC DNA]</scope>
    <source>
        <strain evidence="5 6">ATCC 14583</strain>
    </source>
</reference>
<dbReference type="GO" id="GO:0009307">
    <property type="term" value="P:DNA restriction-modification system"/>
    <property type="evidence" value="ECO:0007669"/>
    <property type="project" value="UniProtKB-KW"/>
</dbReference>
<dbReference type="PRINTS" id="PR00105">
    <property type="entry name" value="C5METTRFRASE"/>
</dbReference>
<dbReference type="GO" id="GO:0008168">
    <property type="term" value="F:methyltransferase activity"/>
    <property type="evidence" value="ECO:0007669"/>
    <property type="project" value="UniProtKB-KW"/>
</dbReference>
<evidence type="ECO:0000313" key="5">
    <source>
        <dbReference type="EMBL" id="QES29211.1"/>
    </source>
</evidence>
<keyword evidence="6" id="KW-1185">Reference proteome</keyword>
<evidence type="ECO:0000256" key="3">
    <source>
        <dbReference type="ARBA" id="ARBA00022747"/>
    </source>
</evidence>
<evidence type="ECO:0000313" key="6">
    <source>
        <dbReference type="Proteomes" id="UP000323046"/>
    </source>
</evidence>
<dbReference type="Proteomes" id="UP000323046">
    <property type="component" value="Chromosome"/>
</dbReference>
<keyword evidence="2" id="KW-0808">Transferase</keyword>
<evidence type="ECO:0000256" key="2">
    <source>
        <dbReference type="ARBA" id="ARBA00022679"/>
    </source>
</evidence>
<protein>
    <submittedName>
        <fullName evidence="5">Uncharacterized protein</fullName>
    </submittedName>
</protein>
<dbReference type="OrthoDB" id="9813719at2"/>
<dbReference type="Pfam" id="PF00145">
    <property type="entry name" value="DNA_methylase"/>
    <property type="match status" value="1"/>
</dbReference>
<organism evidence="5 6">
    <name type="scientific">Streptomyces venezuelae</name>
    <dbReference type="NCBI Taxonomy" id="54571"/>
    <lineage>
        <taxon>Bacteria</taxon>
        <taxon>Bacillati</taxon>
        <taxon>Actinomycetota</taxon>
        <taxon>Actinomycetes</taxon>
        <taxon>Kitasatosporales</taxon>
        <taxon>Streptomycetaceae</taxon>
        <taxon>Streptomyces</taxon>
    </lineage>
</organism>
<dbReference type="AlphaFoldDB" id="A0A5P2BJ95"/>
<dbReference type="InterPro" id="IPR048444">
    <property type="entry name" value="DNMK"/>
</dbReference>
<accession>A0A5P2BJ95</accession>
<name>A0A5P2BJ95_STRVZ</name>
<dbReference type="InterPro" id="IPR029063">
    <property type="entry name" value="SAM-dependent_MTases_sf"/>
</dbReference>
<proteinExistence type="predicted"/>
<dbReference type="Gene3D" id="3.40.50.150">
    <property type="entry name" value="Vaccinia Virus protein VP39"/>
    <property type="match status" value="1"/>
</dbReference>
<sequence length="739" mass="81645">MSLIRLDTAGALGPRIEPDLTGRSQEELEAIAAPFPARWLFEPEPGEPDRVVYLFCGPGGLEVGIRDVLGLQLDIVGVELNRDASATATTAGFQRITMDVRDLDPWNPALRWVRGLIVTAPCQCWTPAGKRAGQDPRNQELLLDVFTMAFEATFGHWHDSGPCEWEGECLICGNPDWDGYSGFTGPLLTFDEVRSPIADMTDERIGLIAEVLIWSLALTAQWDNLRWLAMEQSSALPESILDGIREELWSADWCSAEYRVLDAVDYGLASRRKRVFLMAARHSYVDMEALTPKEPIPTTTAAEALGWPEGIRVNTRGVRKTAGGNCWSADKPATGITSKIRGWYWEHDKDRRFSLDEAALLVGFRPGYPWTGSRSSCTQQIGDVVAPPMGCAVMGALLGVPWEPPLRTYLAEIYNHPAAPVAANEKKDTVTMKAKLTDLKAGQKVRAVGRDTRGHTVTREGYLVADPMHKTAAWDGTRTKVIRLHVDPRLEAAPTRQNWVTTLPEWEVELLEAPMPDPIPARAPDTEQSTQDEPPTVRPAAPLIGIAGAARAGKDTAAQALAALDGERTWQRRAFADPMKRFLYALNPMIDTVETAEPDGLAQEVDKHGWERVKDFSWDLRGLMQRCGTEAGRTVLGEDVWVRALFNDLEPDAPTVITDVRFPNEAEEIRKRGGIVIKLVRPDQPAIREASHSSETALDGWDFDAVLENTGSPEELGREVLRVISAHLNGKLEPVPMKG</sequence>
<gene>
    <name evidence="5" type="ORF">DEJ47_24750</name>
</gene>
<keyword evidence="3" id="KW-0680">Restriction system</keyword>